<name>A0A0G4N6M4_VERLO</name>
<dbReference type="InterPro" id="IPR043129">
    <property type="entry name" value="ATPase_NBD"/>
</dbReference>
<dbReference type="AlphaFoldDB" id="A0A0G4N6M4"/>
<dbReference type="Proteomes" id="UP000045706">
    <property type="component" value="Unassembled WGS sequence"/>
</dbReference>
<protein>
    <recommendedName>
        <fullName evidence="3">Ysc84 actin-binding domain-containing protein</fullName>
    </recommendedName>
</protein>
<organism evidence="1 2">
    <name type="scientific">Verticillium longisporum</name>
    <name type="common">Verticillium dahliae var. longisporum</name>
    <dbReference type="NCBI Taxonomy" id="100787"/>
    <lineage>
        <taxon>Eukaryota</taxon>
        <taxon>Fungi</taxon>
        <taxon>Dikarya</taxon>
        <taxon>Ascomycota</taxon>
        <taxon>Pezizomycotina</taxon>
        <taxon>Sordariomycetes</taxon>
        <taxon>Hypocreomycetidae</taxon>
        <taxon>Glomerellales</taxon>
        <taxon>Plectosphaerellaceae</taxon>
        <taxon>Verticillium</taxon>
    </lineage>
</organism>
<reference evidence="2" key="1">
    <citation type="submission" date="2015-05" db="EMBL/GenBank/DDBJ databases">
        <authorList>
            <person name="Fogelqvist Johan"/>
        </authorList>
    </citation>
    <scope>NUCLEOTIDE SEQUENCE [LARGE SCALE GENOMIC DNA]</scope>
</reference>
<dbReference type="InterPro" id="IPR004000">
    <property type="entry name" value="Actin"/>
</dbReference>
<dbReference type="SUPFAM" id="SSF53067">
    <property type="entry name" value="Actin-like ATPase domain"/>
    <property type="match status" value="1"/>
</dbReference>
<evidence type="ECO:0008006" key="3">
    <source>
        <dbReference type="Google" id="ProtNLM"/>
    </source>
</evidence>
<dbReference type="PANTHER" id="PTHR15629">
    <property type="entry name" value="SH3YL1 PROTEIN"/>
    <property type="match status" value="1"/>
</dbReference>
<evidence type="ECO:0000313" key="2">
    <source>
        <dbReference type="Proteomes" id="UP000045706"/>
    </source>
</evidence>
<dbReference type="InterPro" id="IPR051702">
    <property type="entry name" value="SH3_domain_YSC84-like"/>
</dbReference>
<accession>A0A0G4N6M4</accession>
<sequence length="209" mass="22753">MSVIADGYLAPLQDDNHSITSANSASSAEPQTPIQVFQKIPTRIIQNAAGIAIFTCMRSGLWMTGSGGSGILIARKADGTWSPPSGILLHTEGAVYPIVAGRIVNMNAFLAFLDHVHGLLTTTYHNTPIVLMVSPQWARPHTEMIARYVFENTRTPALCMIHSGLATTYGVRWTNATVVDIGFEKVDVSCIYEGRVVAHRMLGNFNPER</sequence>
<evidence type="ECO:0000313" key="1">
    <source>
        <dbReference type="EMBL" id="CRK42004.1"/>
    </source>
</evidence>
<dbReference type="PANTHER" id="PTHR15629:SF8">
    <property type="entry name" value="DUF500 DOMAIN PROTEIN (AFU_ORTHOLOGUE AFUA_5G07310)"/>
    <property type="match status" value="1"/>
</dbReference>
<dbReference type="Gene3D" id="3.30.420.40">
    <property type="match status" value="2"/>
</dbReference>
<gene>
    <name evidence="1" type="ORF">BN1723_018951</name>
</gene>
<dbReference type="Pfam" id="PF00022">
    <property type="entry name" value="Actin"/>
    <property type="match status" value="1"/>
</dbReference>
<dbReference type="GO" id="GO:0035091">
    <property type="term" value="F:phosphatidylinositol binding"/>
    <property type="evidence" value="ECO:0007669"/>
    <property type="project" value="TreeGrafter"/>
</dbReference>
<dbReference type="EMBL" id="CVQI01032688">
    <property type="protein sequence ID" value="CRK42004.1"/>
    <property type="molecule type" value="Genomic_DNA"/>
</dbReference>
<proteinExistence type="predicted"/>
<feature type="non-terminal residue" evidence="1">
    <location>
        <position position="209"/>
    </location>
</feature>